<accession>A0ABW5NH46</accession>
<reference evidence="2" key="1">
    <citation type="journal article" date="2019" name="Int. J. Syst. Evol. Microbiol.">
        <title>The Global Catalogue of Microorganisms (GCM) 10K type strain sequencing project: providing services to taxonomists for standard genome sequencing and annotation.</title>
        <authorList>
            <consortium name="The Broad Institute Genomics Platform"/>
            <consortium name="The Broad Institute Genome Sequencing Center for Infectious Disease"/>
            <person name="Wu L."/>
            <person name="Ma J."/>
        </authorList>
    </citation>
    <scope>NUCLEOTIDE SEQUENCE [LARGE SCALE GENOMIC DNA]</scope>
    <source>
        <strain evidence="2">KCTC 42248</strain>
    </source>
</reference>
<keyword evidence="2" id="KW-1185">Reference proteome</keyword>
<gene>
    <name evidence="1" type="ORF">ACFSQ3_01005</name>
</gene>
<comment type="caution">
    <text evidence="1">The sequence shown here is derived from an EMBL/GenBank/DDBJ whole genome shotgun (WGS) entry which is preliminary data.</text>
</comment>
<dbReference type="RefSeq" id="WP_380866717.1">
    <property type="nucleotide sequence ID" value="NZ_JBHUMA010000003.1"/>
</dbReference>
<evidence type="ECO:0000313" key="1">
    <source>
        <dbReference type="EMBL" id="MFD2597512.1"/>
    </source>
</evidence>
<proteinExistence type="predicted"/>
<organism evidence="1 2">
    <name type="scientific">Sphingobacterium corticis</name>
    <dbReference type="NCBI Taxonomy" id="1812823"/>
    <lineage>
        <taxon>Bacteria</taxon>
        <taxon>Pseudomonadati</taxon>
        <taxon>Bacteroidota</taxon>
        <taxon>Sphingobacteriia</taxon>
        <taxon>Sphingobacteriales</taxon>
        <taxon>Sphingobacteriaceae</taxon>
        <taxon>Sphingobacterium</taxon>
    </lineage>
</organism>
<protein>
    <submittedName>
        <fullName evidence="1">Uncharacterized protein</fullName>
    </submittedName>
</protein>
<dbReference type="Proteomes" id="UP001597393">
    <property type="component" value="Unassembled WGS sequence"/>
</dbReference>
<dbReference type="EMBL" id="JBHUMA010000003">
    <property type="protein sequence ID" value="MFD2597512.1"/>
    <property type="molecule type" value="Genomic_DNA"/>
</dbReference>
<name>A0ABW5NH46_9SPHI</name>
<evidence type="ECO:0000313" key="2">
    <source>
        <dbReference type="Proteomes" id="UP001597393"/>
    </source>
</evidence>
<sequence>MDLKKFLEDHPVINKAEFARLLWVENKAANTKLANKIAEHGKQRITEKDEARAKEVLAGIAKKILEYIHG</sequence>